<sequence>MKTLIETKGSRYSTDYITVAELDNKVLGAIILIPYDELDKLSIETYLKQFNKIEGISGKLYYVINSLKYMIFRECRRGNLYIANIATSESARGHGIGKLLMMHAEKVAKREEFEGISLLAKNEKVSKFYEKLNYNKIFDRVLLGERVIKMVKAF</sequence>
<gene>
    <name evidence="2" type="ORF">CTLFYP3_00881</name>
</gene>
<dbReference type="RefSeq" id="WP_156625366.1">
    <property type="nucleotide sequence ID" value="NZ_CACRTO010000008.1"/>
</dbReference>
<evidence type="ECO:0000259" key="1">
    <source>
        <dbReference type="PROSITE" id="PS51186"/>
    </source>
</evidence>
<organism evidence="2">
    <name type="scientific">Clostridium tertium</name>
    <dbReference type="NCBI Taxonomy" id="1559"/>
    <lineage>
        <taxon>Bacteria</taxon>
        <taxon>Bacillati</taxon>
        <taxon>Bacillota</taxon>
        <taxon>Clostridia</taxon>
        <taxon>Eubacteriales</taxon>
        <taxon>Clostridiaceae</taxon>
        <taxon>Clostridium</taxon>
    </lineage>
</organism>
<dbReference type="SUPFAM" id="SSF55729">
    <property type="entry name" value="Acyl-CoA N-acyltransferases (Nat)"/>
    <property type="match status" value="1"/>
</dbReference>
<dbReference type="Pfam" id="PF00583">
    <property type="entry name" value="Acetyltransf_1"/>
    <property type="match status" value="1"/>
</dbReference>
<name>A0A6N3A8G2_9CLOT</name>
<keyword evidence="2" id="KW-0808">Transferase</keyword>
<feature type="domain" description="N-acetyltransferase" evidence="1">
    <location>
        <begin position="1"/>
        <end position="154"/>
    </location>
</feature>
<accession>A0A6N3A8G2</accession>
<dbReference type="InterPro" id="IPR000182">
    <property type="entry name" value="GNAT_dom"/>
</dbReference>
<dbReference type="PROSITE" id="PS51186">
    <property type="entry name" value="GNAT"/>
    <property type="match status" value="1"/>
</dbReference>
<dbReference type="GO" id="GO:0016747">
    <property type="term" value="F:acyltransferase activity, transferring groups other than amino-acyl groups"/>
    <property type="evidence" value="ECO:0007669"/>
    <property type="project" value="InterPro"/>
</dbReference>
<dbReference type="AlphaFoldDB" id="A0A6N3A8G2"/>
<protein>
    <submittedName>
        <fullName evidence="2">Putative acetyltransferase</fullName>
    </submittedName>
</protein>
<dbReference type="Gene3D" id="3.40.630.30">
    <property type="match status" value="1"/>
</dbReference>
<reference evidence="2" key="1">
    <citation type="submission" date="2019-11" db="EMBL/GenBank/DDBJ databases">
        <authorList>
            <person name="Feng L."/>
        </authorList>
    </citation>
    <scope>NUCLEOTIDE SEQUENCE</scope>
    <source>
        <strain evidence="2">CTertiumLFYP3</strain>
    </source>
</reference>
<evidence type="ECO:0000313" key="2">
    <source>
        <dbReference type="EMBL" id="VYT87033.1"/>
    </source>
</evidence>
<dbReference type="InterPro" id="IPR016181">
    <property type="entry name" value="Acyl_CoA_acyltransferase"/>
</dbReference>
<dbReference type="EMBL" id="CACRTO010000008">
    <property type="protein sequence ID" value="VYT87033.1"/>
    <property type="molecule type" value="Genomic_DNA"/>
</dbReference>
<dbReference type="CDD" id="cd04301">
    <property type="entry name" value="NAT_SF"/>
    <property type="match status" value="1"/>
</dbReference>
<proteinExistence type="predicted"/>